<dbReference type="AlphaFoldDB" id="A0AAV8XGL3"/>
<protein>
    <recommendedName>
        <fullName evidence="1">DUF4817 domain-containing protein</fullName>
    </recommendedName>
</protein>
<proteinExistence type="predicted"/>
<dbReference type="EMBL" id="JAPWTK010000587">
    <property type="protein sequence ID" value="KAJ8938075.1"/>
    <property type="molecule type" value="Genomic_DNA"/>
</dbReference>
<comment type="caution">
    <text evidence="2">The sequence shown here is derived from an EMBL/GenBank/DDBJ whole genome shotgun (WGS) entry which is preliminary data.</text>
</comment>
<dbReference type="PANTHER" id="PTHR47326">
    <property type="entry name" value="TRANSPOSABLE ELEMENT TC3 TRANSPOSASE-LIKE PROTEIN"/>
    <property type="match status" value="1"/>
</dbReference>
<feature type="domain" description="DUF4817" evidence="1">
    <location>
        <begin position="1"/>
        <end position="43"/>
    </location>
</feature>
<evidence type="ECO:0000313" key="3">
    <source>
        <dbReference type="Proteomes" id="UP001162162"/>
    </source>
</evidence>
<dbReference type="PANTHER" id="PTHR47326:SF1">
    <property type="entry name" value="HTH PSQ-TYPE DOMAIN-CONTAINING PROTEIN"/>
    <property type="match status" value="1"/>
</dbReference>
<reference evidence="2" key="1">
    <citation type="journal article" date="2023" name="Insect Mol. Biol.">
        <title>Genome sequencing provides insights into the evolution of gene families encoding plant cell wall-degrading enzymes in longhorned beetles.</title>
        <authorList>
            <person name="Shin N.R."/>
            <person name="Okamura Y."/>
            <person name="Kirsch R."/>
            <person name="Pauchet Y."/>
        </authorList>
    </citation>
    <scope>NUCLEOTIDE SEQUENCE</scope>
    <source>
        <strain evidence="2">AMC_N1</strain>
    </source>
</reference>
<organism evidence="2 3">
    <name type="scientific">Aromia moschata</name>
    <dbReference type="NCBI Taxonomy" id="1265417"/>
    <lineage>
        <taxon>Eukaryota</taxon>
        <taxon>Metazoa</taxon>
        <taxon>Ecdysozoa</taxon>
        <taxon>Arthropoda</taxon>
        <taxon>Hexapoda</taxon>
        <taxon>Insecta</taxon>
        <taxon>Pterygota</taxon>
        <taxon>Neoptera</taxon>
        <taxon>Endopterygota</taxon>
        <taxon>Coleoptera</taxon>
        <taxon>Polyphaga</taxon>
        <taxon>Cucujiformia</taxon>
        <taxon>Chrysomeloidea</taxon>
        <taxon>Cerambycidae</taxon>
        <taxon>Cerambycinae</taxon>
        <taxon>Callichromatini</taxon>
        <taxon>Aromia</taxon>
    </lineage>
</organism>
<dbReference type="Proteomes" id="UP001162162">
    <property type="component" value="Unassembled WGS sequence"/>
</dbReference>
<evidence type="ECO:0000313" key="2">
    <source>
        <dbReference type="EMBL" id="KAJ8938075.1"/>
    </source>
</evidence>
<accession>A0AAV8XGL3</accession>
<name>A0AAV8XGL3_9CUCU</name>
<sequence>MLIIHGECRRNSQEAANMYRERFPERTSPSHTTFRNVEAKLRTGSFPSTVKYANHNTAARNEENEINVLAYVAVNPHVSLQILGREIGVSKHTVHRILKAHRYHPFKINLSQGLRPKDLQRRLDLIARLRVLEVQQLINNYINNS</sequence>
<keyword evidence="3" id="KW-1185">Reference proteome</keyword>
<gene>
    <name evidence="2" type="ORF">NQ318_006345</name>
</gene>
<dbReference type="InterPro" id="IPR032135">
    <property type="entry name" value="DUF4817"/>
</dbReference>
<dbReference type="Pfam" id="PF16087">
    <property type="entry name" value="DUF4817"/>
    <property type="match status" value="1"/>
</dbReference>
<evidence type="ECO:0000259" key="1">
    <source>
        <dbReference type="Pfam" id="PF16087"/>
    </source>
</evidence>